<keyword evidence="3" id="KW-0547">Nucleotide-binding</keyword>
<dbReference type="InterPro" id="IPR025139">
    <property type="entry name" value="DUF4062"/>
</dbReference>
<evidence type="ECO:0000256" key="1">
    <source>
        <dbReference type="SAM" id="MobiDB-lite"/>
    </source>
</evidence>
<keyword evidence="4" id="KW-1185">Reference proteome</keyword>
<dbReference type="OrthoDB" id="9773982at2"/>
<dbReference type="Pfam" id="PF13271">
    <property type="entry name" value="DUF4062"/>
    <property type="match status" value="1"/>
</dbReference>
<evidence type="ECO:0000313" key="3">
    <source>
        <dbReference type="EMBL" id="SFF11438.1"/>
    </source>
</evidence>
<dbReference type="RefSeq" id="WP_093834114.1">
    <property type="nucleotide sequence ID" value="NZ_FOLQ01000029.1"/>
</dbReference>
<dbReference type="STRING" id="662367.SAMN05216167_12927"/>
<dbReference type="CDD" id="cd00984">
    <property type="entry name" value="DnaB_C"/>
    <property type="match status" value="1"/>
</dbReference>
<feature type="region of interest" description="Disordered" evidence="1">
    <location>
        <begin position="491"/>
        <end position="527"/>
    </location>
</feature>
<dbReference type="PANTHER" id="PTHR30153">
    <property type="entry name" value="REPLICATIVE DNA HELICASE DNAB"/>
    <property type="match status" value="1"/>
</dbReference>
<keyword evidence="3" id="KW-0067">ATP-binding</keyword>
<feature type="domain" description="SF4 helicase" evidence="2">
    <location>
        <begin position="216"/>
        <end position="486"/>
    </location>
</feature>
<dbReference type="GO" id="GO:0005829">
    <property type="term" value="C:cytosol"/>
    <property type="evidence" value="ECO:0007669"/>
    <property type="project" value="TreeGrafter"/>
</dbReference>
<organism evidence="3 4">
    <name type="scientific">Spirosoma endophyticum</name>
    <dbReference type="NCBI Taxonomy" id="662367"/>
    <lineage>
        <taxon>Bacteria</taxon>
        <taxon>Pseudomonadati</taxon>
        <taxon>Bacteroidota</taxon>
        <taxon>Cytophagia</taxon>
        <taxon>Cytophagales</taxon>
        <taxon>Cytophagaceae</taxon>
        <taxon>Spirosoma</taxon>
    </lineage>
</organism>
<feature type="compositionally biased region" description="Low complexity" evidence="1">
    <location>
        <begin position="493"/>
        <end position="511"/>
    </location>
</feature>
<dbReference type="Pfam" id="PF03796">
    <property type="entry name" value="DnaB_C"/>
    <property type="match status" value="1"/>
</dbReference>
<evidence type="ECO:0000259" key="2">
    <source>
        <dbReference type="PROSITE" id="PS51199"/>
    </source>
</evidence>
<reference evidence="3 4" key="1">
    <citation type="submission" date="2016-10" db="EMBL/GenBank/DDBJ databases">
        <authorList>
            <person name="de Groot N.N."/>
        </authorList>
    </citation>
    <scope>NUCLEOTIDE SEQUENCE [LARGE SCALE GENOMIC DNA]</scope>
    <source>
        <strain evidence="3 4">DSM 26130</strain>
    </source>
</reference>
<name>A0A1I2G2P7_9BACT</name>
<sequence length="527" mass="59045">MSSKKKLQVFVSSTYLDLIKERQAAVEAILTAGHIPAGMELFSAGDKSQMDVIKRWIDESDVYLLLLAGRYGSIDLESGKSYTQLEYEYALEKGKPFFALVITEKHLDEKVKTEGKDVLEPDYPQKLREFKALVKNKLVKFWDDARDIKLAILQTLPEFERRPELIGWVQGNEVTNSNIIVQEIARLTEENSTLKSKELFSVSVTEAIRKLEEKKNHEGLTGVPSGFVNLDRLTSGWQPAELIILAARPAMGKTAFIVSALRNATVDFSIPTAVFSLEMSSTQLLNRLISAEAEIDSEKIRKGSLKPHEWVQLQHKIQRLTNAPIFIDDTPALSIVDLRAKCGQLKSQNNIQLVIIDYLQLMSGDVSSGREQEIASISRALKTLARELDIPVIALSQLSRSVETRGGDKRPKLSDLRESGSIEENADMVLFLYRPEYYSFTEDENGNSTMGIGEVIVAKNRNGPLSTIQLRFINRYTKFINLDDHFGDEDGDLTSLTSSPLNPSGTPPSTNKIKMPSRFDGNEETPF</sequence>
<dbReference type="Gene3D" id="3.40.50.300">
    <property type="entry name" value="P-loop containing nucleotide triphosphate hydrolases"/>
    <property type="match status" value="1"/>
</dbReference>
<accession>A0A1I2G2P7</accession>
<dbReference type="GO" id="GO:0006260">
    <property type="term" value="P:DNA replication"/>
    <property type="evidence" value="ECO:0007669"/>
    <property type="project" value="InterPro"/>
</dbReference>
<gene>
    <name evidence="3" type="ORF">SAMN05216167_12927</name>
</gene>
<evidence type="ECO:0000313" key="4">
    <source>
        <dbReference type="Proteomes" id="UP000198598"/>
    </source>
</evidence>
<dbReference type="SUPFAM" id="SSF52540">
    <property type="entry name" value="P-loop containing nucleoside triphosphate hydrolases"/>
    <property type="match status" value="1"/>
</dbReference>
<proteinExistence type="predicted"/>
<dbReference type="GO" id="GO:0003678">
    <property type="term" value="F:DNA helicase activity"/>
    <property type="evidence" value="ECO:0007669"/>
    <property type="project" value="InterPro"/>
</dbReference>
<dbReference type="GO" id="GO:0005524">
    <property type="term" value="F:ATP binding"/>
    <property type="evidence" value="ECO:0007669"/>
    <property type="project" value="InterPro"/>
</dbReference>
<dbReference type="Proteomes" id="UP000198598">
    <property type="component" value="Unassembled WGS sequence"/>
</dbReference>
<dbReference type="InterPro" id="IPR027417">
    <property type="entry name" value="P-loop_NTPase"/>
</dbReference>
<dbReference type="InterPro" id="IPR007694">
    <property type="entry name" value="DNA_helicase_DnaB-like_C"/>
</dbReference>
<keyword evidence="3" id="KW-0347">Helicase</keyword>
<dbReference type="PROSITE" id="PS51199">
    <property type="entry name" value="SF4_HELICASE"/>
    <property type="match status" value="1"/>
</dbReference>
<dbReference type="EMBL" id="FOLQ01000029">
    <property type="protein sequence ID" value="SFF11438.1"/>
    <property type="molecule type" value="Genomic_DNA"/>
</dbReference>
<dbReference type="AlphaFoldDB" id="A0A1I2G2P7"/>
<protein>
    <submittedName>
        <fullName evidence="3">Replicative DNA helicase</fullName>
    </submittedName>
</protein>
<dbReference type="PANTHER" id="PTHR30153:SF2">
    <property type="entry name" value="REPLICATIVE DNA HELICASE"/>
    <property type="match status" value="1"/>
</dbReference>
<keyword evidence="3" id="KW-0378">Hydrolase</keyword>